<dbReference type="AlphaFoldDB" id="A0A3R9YT25"/>
<dbReference type="Proteomes" id="UP000278398">
    <property type="component" value="Unassembled WGS sequence"/>
</dbReference>
<evidence type="ECO:0000313" key="2">
    <source>
        <dbReference type="Proteomes" id="UP000278398"/>
    </source>
</evidence>
<organism evidence="1 2">
    <name type="scientific">Aquibium carbonis</name>
    <dbReference type="NCBI Taxonomy" id="2495581"/>
    <lineage>
        <taxon>Bacteria</taxon>
        <taxon>Pseudomonadati</taxon>
        <taxon>Pseudomonadota</taxon>
        <taxon>Alphaproteobacteria</taxon>
        <taxon>Hyphomicrobiales</taxon>
        <taxon>Phyllobacteriaceae</taxon>
        <taxon>Aquibium</taxon>
    </lineage>
</organism>
<comment type="caution">
    <text evidence="1">The sequence shown here is derived from an EMBL/GenBank/DDBJ whole genome shotgun (WGS) entry which is preliminary data.</text>
</comment>
<evidence type="ECO:0000313" key="1">
    <source>
        <dbReference type="EMBL" id="RST86444.1"/>
    </source>
</evidence>
<dbReference type="EMBL" id="RWKW01000035">
    <property type="protein sequence ID" value="RST86444.1"/>
    <property type="molecule type" value="Genomic_DNA"/>
</dbReference>
<accession>A0A3R9YT25</accession>
<reference evidence="1 2" key="1">
    <citation type="submission" date="2018-12" db="EMBL/GenBank/DDBJ databases">
        <title>Mesorhizobium carbonis sp. nov., isolated from coal mine water.</title>
        <authorList>
            <person name="Xin W."/>
            <person name="Xu Z."/>
            <person name="Xiang F."/>
            <person name="Zhang J."/>
            <person name="Xi L."/>
            <person name="Liu J."/>
        </authorList>
    </citation>
    <scope>NUCLEOTIDE SEQUENCE [LARGE SCALE GENOMIC DNA]</scope>
    <source>
        <strain evidence="1 2">B2.3</strain>
    </source>
</reference>
<dbReference type="RefSeq" id="WP_126699915.1">
    <property type="nucleotide sequence ID" value="NZ_RWKW01000035.1"/>
</dbReference>
<protein>
    <submittedName>
        <fullName evidence="1">Uncharacterized protein</fullName>
    </submittedName>
</protein>
<gene>
    <name evidence="1" type="ORF">EJC49_10695</name>
</gene>
<keyword evidence="2" id="KW-1185">Reference proteome</keyword>
<dbReference type="OrthoDB" id="10004703at2"/>
<name>A0A3R9YT25_9HYPH</name>
<proteinExistence type="predicted"/>
<sequence>MSAVKKYQEDELPLEPPVDGYDLWRARRDLERYIFERRIDDGAIAPELLRVRDFLRDLSDKG</sequence>